<comment type="similarity">
    <text evidence="3 4">Belongs to the bacterial glucokinase family.</text>
</comment>
<dbReference type="GO" id="GO:0006096">
    <property type="term" value="P:glycolytic process"/>
    <property type="evidence" value="ECO:0007669"/>
    <property type="project" value="UniProtKB-UniRule"/>
</dbReference>
<evidence type="ECO:0000313" key="6">
    <source>
        <dbReference type="Proteomes" id="UP000319732"/>
    </source>
</evidence>
<evidence type="ECO:0000256" key="4">
    <source>
        <dbReference type="RuleBase" id="RU004046"/>
    </source>
</evidence>
<dbReference type="AlphaFoldDB" id="A0A545U6Z2"/>
<keyword evidence="1 3" id="KW-0808">Transferase</keyword>
<reference evidence="5 6" key="1">
    <citation type="submission" date="2019-06" db="EMBL/GenBank/DDBJ databases">
        <title>Whole genome sequence for Cellvibrionaceae sp. R142.</title>
        <authorList>
            <person name="Wang G."/>
        </authorList>
    </citation>
    <scope>NUCLEOTIDE SEQUENCE [LARGE SCALE GENOMIC DNA]</scope>
    <source>
        <strain evidence="5 6">R142</strain>
    </source>
</reference>
<evidence type="ECO:0000256" key="2">
    <source>
        <dbReference type="ARBA" id="ARBA00022777"/>
    </source>
</evidence>
<dbReference type="InterPro" id="IPR043129">
    <property type="entry name" value="ATPase_NBD"/>
</dbReference>
<keyword evidence="3" id="KW-0547">Nucleotide-binding</keyword>
<dbReference type="PANTHER" id="PTHR47690">
    <property type="entry name" value="GLUCOKINASE"/>
    <property type="match status" value="1"/>
</dbReference>
<accession>A0A545U6Z2</accession>
<dbReference type="GO" id="GO:0004340">
    <property type="term" value="F:glucokinase activity"/>
    <property type="evidence" value="ECO:0007669"/>
    <property type="project" value="UniProtKB-UniRule"/>
</dbReference>
<protein>
    <recommendedName>
        <fullName evidence="3">Glucokinase</fullName>
        <ecNumber evidence="3">2.7.1.2</ecNumber>
    </recommendedName>
    <alternativeName>
        <fullName evidence="3">Glucose kinase</fullName>
    </alternativeName>
</protein>
<dbReference type="EMBL" id="VHSG01000004">
    <property type="protein sequence ID" value="TQV85248.1"/>
    <property type="molecule type" value="Genomic_DNA"/>
</dbReference>
<dbReference type="Gene3D" id="3.30.420.40">
    <property type="match status" value="1"/>
</dbReference>
<comment type="caution">
    <text evidence="5">The sequence shown here is derived from an EMBL/GenBank/DDBJ whole genome shotgun (WGS) entry which is preliminary data.</text>
</comment>
<proteinExistence type="inferred from homology"/>
<dbReference type="CDD" id="cd24008">
    <property type="entry name" value="ASKHA_NBD_GLK"/>
    <property type="match status" value="1"/>
</dbReference>
<keyword evidence="3" id="KW-0963">Cytoplasm</keyword>
<keyword evidence="3" id="KW-0324">Glycolysis</keyword>
<dbReference type="Gene3D" id="3.40.367.20">
    <property type="match status" value="1"/>
</dbReference>
<dbReference type="HAMAP" id="MF_00524">
    <property type="entry name" value="Glucokinase"/>
    <property type="match status" value="1"/>
</dbReference>
<evidence type="ECO:0000313" key="5">
    <source>
        <dbReference type="EMBL" id="TQV85248.1"/>
    </source>
</evidence>
<gene>
    <name evidence="3 5" type="primary">glk</name>
    <name evidence="5" type="ORF">FKG94_03425</name>
</gene>
<comment type="subcellular location">
    <subcellularLocation>
        <location evidence="3">Cytoplasm</location>
    </subcellularLocation>
</comment>
<organism evidence="5 6">
    <name type="scientific">Exilibacterium tricleocarpae</name>
    <dbReference type="NCBI Taxonomy" id="2591008"/>
    <lineage>
        <taxon>Bacteria</taxon>
        <taxon>Pseudomonadati</taxon>
        <taxon>Pseudomonadota</taxon>
        <taxon>Gammaproteobacteria</taxon>
        <taxon>Cellvibrionales</taxon>
        <taxon>Cellvibrionaceae</taxon>
        <taxon>Exilibacterium</taxon>
    </lineage>
</organism>
<name>A0A545U6Z2_9GAMM</name>
<keyword evidence="2 3" id="KW-0418">Kinase</keyword>
<dbReference type="SUPFAM" id="SSF53067">
    <property type="entry name" value="Actin-like ATPase domain"/>
    <property type="match status" value="1"/>
</dbReference>
<dbReference type="GO" id="GO:0005829">
    <property type="term" value="C:cytosol"/>
    <property type="evidence" value="ECO:0007669"/>
    <property type="project" value="TreeGrafter"/>
</dbReference>
<comment type="catalytic activity">
    <reaction evidence="3">
        <text>D-glucose + ATP = D-glucose 6-phosphate + ADP + H(+)</text>
        <dbReference type="Rhea" id="RHEA:17825"/>
        <dbReference type="ChEBI" id="CHEBI:4167"/>
        <dbReference type="ChEBI" id="CHEBI:15378"/>
        <dbReference type="ChEBI" id="CHEBI:30616"/>
        <dbReference type="ChEBI" id="CHEBI:61548"/>
        <dbReference type="ChEBI" id="CHEBI:456216"/>
        <dbReference type="EC" id="2.7.1.2"/>
    </reaction>
</comment>
<keyword evidence="6" id="KW-1185">Reference proteome</keyword>
<dbReference type="GO" id="GO:0005536">
    <property type="term" value="F:D-glucose binding"/>
    <property type="evidence" value="ECO:0007669"/>
    <property type="project" value="InterPro"/>
</dbReference>
<dbReference type="Pfam" id="PF02685">
    <property type="entry name" value="Glucokinase"/>
    <property type="match status" value="1"/>
</dbReference>
<dbReference type="OrthoDB" id="9800595at2"/>
<keyword evidence="3" id="KW-0067">ATP-binding</keyword>
<dbReference type="EC" id="2.7.1.2" evidence="3"/>
<evidence type="ECO:0000256" key="1">
    <source>
        <dbReference type="ARBA" id="ARBA00022679"/>
    </source>
</evidence>
<feature type="binding site" evidence="3">
    <location>
        <begin position="12"/>
        <end position="17"/>
    </location>
    <ligand>
        <name>ATP</name>
        <dbReference type="ChEBI" id="CHEBI:30616"/>
    </ligand>
</feature>
<dbReference type="NCBIfam" id="TIGR00749">
    <property type="entry name" value="glk"/>
    <property type="match status" value="1"/>
</dbReference>
<dbReference type="GO" id="GO:0005524">
    <property type="term" value="F:ATP binding"/>
    <property type="evidence" value="ECO:0007669"/>
    <property type="project" value="UniProtKB-UniRule"/>
</dbReference>
<dbReference type="PANTHER" id="PTHR47690:SF1">
    <property type="entry name" value="GLUCOKINASE"/>
    <property type="match status" value="1"/>
</dbReference>
<sequence length="328" mass="34680">MAGLMGALLLVADIGGTNARFGLARKTPAGAFHIQAQHTLKCDDFADPGALVRAYLARLDRDTQSPQYACLAVAGPVSNDIIEMTNRQWRCAGDALAQQLDIKVVKVLNDWAAMAYAAPFFAATDIETLFVGTPDPQGTFALMGPGTGFGASALKPTGRGYEILATEGGHVAFAPGDARELELLGLLRRERDYVSVEDLLSGAGLVTIYRGLAQLAGLTPTPKKPNEITAAGLSGTDPLCVEALTLFCNVLGGVAGDKALDFYASGGVFIGGGIVPHLKDFLSRTDFMVRFQHKGLMTPFTSHIPLHLIKTDNAALIGCAAWLETFIT</sequence>
<dbReference type="Proteomes" id="UP000319732">
    <property type="component" value="Unassembled WGS sequence"/>
</dbReference>
<dbReference type="InterPro" id="IPR050201">
    <property type="entry name" value="Bacterial_glucokinase"/>
</dbReference>
<dbReference type="InterPro" id="IPR003836">
    <property type="entry name" value="Glucokinase"/>
</dbReference>
<evidence type="ECO:0000256" key="3">
    <source>
        <dbReference type="HAMAP-Rule" id="MF_00524"/>
    </source>
</evidence>